<accession>A0ABN7V071</accession>
<feature type="region of interest" description="Disordered" evidence="1">
    <location>
        <begin position="20"/>
        <end position="43"/>
    </location>
</feature>
<feature type="non-terminal residue" evidence="2">
    <location>
        <position position="1"/>
    </location>
</feature>
<proteinExistence type="predicted"/>
<evidence type="ECO:0000313" key="2">
    <source>
        <dbReference type="EMBL" id="CAG8711881.1"/>
    </source>
</evidence>
<evidence type="ECO:0000313" key="3">
    <source>
        <dbReference type="Proteomes" id="UP000789901"/>
    </source>
</evidence>
<feature type="region of interest" description="Disordered" evidence="1">
    <location>
        <begin position="64"/>
        <end position="161"/>
    </location>
</feature>
<keyword evidence="3" id="KW-1185">Reference proteome</keyword>
<dbReference type="Proteomes" id="UP000789901">
    <property type="component" value="Unassembled WGS sequence"/>
</dbReference>
<evidence type="ECO:0000256" key="1">
    <source>
        <dbReference type="SAM" id="MobiDB-lite"/>
    </source>
</evidence>
<feature type="compositionally biased region" description="Basic and acidic residues" evidence="1">
    <location>
        <begin position="86"/>
        <end position="103"/>
    </location>
</feature>
<protein>
    <submittedName>
        <fullName evidence="2">24428_t:CDS:1</fullName>
    </submittedName>
</protein>
<gene>
    <name evidence="2" type="ORF">GMARGA_LOCUS12810</name>
</gene>
<reference evidence="2 3" key="1">
    <citation type="submission" date="2021-06" db="EMBL/GenBank/DDBJ databases">
        <authorList>
            <person name="Kallberg Y."/>
            <person name="Tangrot J."/>
            <person name="Rosling A."/>
        </authorList>
    </citation>
    <scope>NUCLEOTIDE SEQUENCE [LARGE SCALE GENOMIC DNA]</scope>
    <source>
        <strain evidence="2 3">120-4 pot B 10/14</strain>
    </source>
</reference>
<feature type="compositionally biased region" description="Basic and acidic residues" evidence="1">
    <location>
        <begin position="31"/>
        <end position="43"/>
    </location>
</feature>
<feature type="compositionally biased region" description="Basic residues" evidence="1">
    <location>
        <begin position="149"/>
        <end position="161"/>
    </location>
</feature>
<organism evidence="2 3">
    <name type="scientific">Gigaspora margarita</name>
    <dbReference type="NCBI Taxonomy" id="4874"/>
    <lineage>
        <taxon>Eukaryota</taxon>
        <taxon>Fungi</taxon>
        <taxon>Fungi incertae sedis</taxon>
        <taxon>Mucoromycota</taxon>
        <taxon>Glomeromycotina</taxon>
        <taxon>Glomeromycetes</taxon>
        <taxon>Diversisporales</taxon>
        <taxon>Gigasporaceae</taxon>
        <taxon>Gigaspora</taxon>
    </lineage>
</organism>
<sequence length="161" mass="18281">DTTKPIKEITEVKLQMTLKSRPRNRQAYIRKTPESDGMKPTKKELVSQTRNALEQIAITLRSPPKLIADSIMPMKTDFSNDNTNNDETKSTTRNNDSKKKEELVSQTQNAIEQKSKTPRSPPKSTADSIMPMKTNSSNDTNNDETKNSYLKKKGKLLKKIQ</sequence>
<dbReference type="EMBL" id="CAJVQB010007958">
    <property type="protein sequence ID" value="CAG8711881.1"/>
    <property type="molecule type" value="Genomic_DNA"/>
</dbReference>
<comment type="caution">
    <text evidence="2">The sequence shown here is derived from an EMBL/GenBank/DDBJ whole genome shotgun (WGS) entry which is preliminary data.</text>
</comment>
<name>A0ABN7V071_GIGMA</name>